<organism evidence="2 3">
    <name type="scientific">Haloarcula saliterrae</name>
    <dbReference type="NCBI Taxonomy" id="2950534"/>
    <lineage>
        <taxon>Archaea</taxon>
        <taxon>Methanobacteriati</taxon>
        <taxon>Methanobacteriota</taxon>
        <taxon>Stenosarchaea group</taxon>
        <taxon>Halobacteria</taxon>
        <taxon>Halobacteriales</taxon>
        <taxon>Haloarculaceae</taxon>
        <taxon>Haloarcula</taxon>
    </lineage>
</organism>
<dbReference type="EMBL" id="JAMQON010000005">
    <property type="protein sequence ID" value="MDS0260958.1"/>
    <property type="molecule type" value="Genomic_DNA"/>
</dbReference>
<comment type="caution">
    <text evidence="2">The sequence shown here is derived from an EMBL/GenBank/DDBJ whole genome shotgun (WGS) entry which is preliminary data.</text>
</comment>
<dbReference type="RefSeq" id="WP_310920736.1">
    <property type="nucleotide sequence ID" value="NZ_JAMQON010000005.1"/>
</dbReference>
<sequence>MRAITLLVVCTVLVAGCSGFGGTDPATPDTDDPLTEPSTEGSETPEQSETAETYSGGETPPGPPAPPDSSGRVDASAEEYEWSDSTPQFIAANQSAQEYCTSDSVSPENYDEYCTTV</sequence>
<dbReference type="Proteomes" id="UP001259659">
    <property type="component" value="Unassembled WGS sequence"/>
</dbReference>
<protein>
    <recommendedName>
        <fullName evidence="4">Secreted protein</fullName>
    </recommendedName>
</protein>
<reference evidence="2 3" key="1">
    <citation type="submission" date="2022-06" db="EMBL/GenBank/DDBJ databases">
        <title>Haloarcula sp. a new haloarchaeum isolate from saline soil.</title>
        <authorList>
            <person name="Strakova D."/>
            <person name="Galisteo C."/>
            <person name="Sanchez-Porro C."/>
            <person name="Ventosa A."/>
        </authorList>
    </citation>
    <scope>NUCLEOTIDE SEQUENCE [LARGE SCALE GENOMIC DNA]</scope>
    <source>
        <strain evidence="2 3">S1CR25-12</strain>
    </source>
</reference>
<keyword evidence="3" id="KW-1185">Reference proteome</keyword>
<feature type="compositionally biased region" description="Low complexity" evidence="1">
    <location>
        <begin position="35"/>
        <end position="58"/>
    </location>
</feature>
<gene>
    <name evidence="2" type="ORF">NDI56_16270</name>
</gene>
<feature type="region of interest" description="Disordered" evidence="1">
    <location>
        <begin position="17"/>
        <end position="85"/>
    </location>
</feature>
<dbReference type="PROSITE" id="PS51257">
    <property type="entry name" value="PROKAR_LIPOPROTEIN"/>
    <property type="match status" value="1"/>
</dbReference>
<accession>A0ABU2FG80</accession>
<evidence type="ECO:0008006" key="4">
    <source>
        <dbReference type="Google" id="ProtNLM"/>
    </source>
</evidence>
<evidence type="ECO:0000313" key="3">
    <source>
        <dbReference type="Proteomes" id="UP001259659"/>
    </source>
</evidence>
<name>A0ABU2FG80_9EURY</name>
<evidence type="ECO:0000256" key="1">
    <source>
        <dbReference type="SAM" id="MobiDB-lite"/>
    </source>
</evidence>
<proteinExistence type="predicted"/>
<evidence type="ECO:0000313" key="2">
    <source>
        <dbReference type="EMBL" id="MDS0260958.1"/>
    </source>
</evidence>